<reference evidence="11" key="1">
    <citation type="journal article" date="2017" name="bioRxiv">
        <title>Comparative analysis of the genomes of Stylophora pistillata and Acropora digitifera provides evidence for extensive differences between species of corals.</title>
        <authorList>
            <person name="Voolstra C.R."/>
            <person name="Li Y."/>
            <person name="Liew Y.J."/>
            <person name="Baumgarten S."/>
            <person name="Zoccola D."/>
            <person name="Flot J.-F."/>
            <person name="Tambutte S."/>
            <person name="Allemand D."/>
            <person name="Aranda M."/>
        </authorList>
    </citation>
    <scope>NUCLEOTIDE SEQUENCE [LARGE SCALE GENOMIC DNA]</scope>
</reference>
<evidence type="ECO:0000256" key="3">
    <source>
        <dbReference type="ARBA" id="ARBA00022833"/>
    </source>
</evidence>
<keyword evidence="6" id="KW-0175">Coiled coil</keyword>
<dbReference type="GO" id="GO:0003964">
    <property type="term" value="F:RNA-directed DNA polymerase activity"/>
    <property type="evidence" value="ECO:0007669"/>
    <property type="project" value="UniProtKB-KW"/>
</dbReference>
<dbReference type="OrthoDB" id="5987619at2759"/>
<evidence type="ECO:0000256" key="4">
    <source>
        <dbReference type="ARBA" id="ARBA00023125"/>
    </source>
</evidence>
<dbReference type="EMBL" id="LSMT01000574">
    <property type="protein sequence ID" value="PFX16117.1"/>
    <property type="molecule type" value="Genomic_DNA"/>
</dbReference>
<keyword evidence="10" id="KW-0808">Transferase</keyword>
<dbReference type="PANTHER" id="PTHR19446">
    <property type="entry name" value="REVERSE TRANSCRIPTASES"/>
    <property type="match status" value="1"/>
</dbReference>
<evidence type="ECO:0000256" key="7">
    <source>
        <dbReference type="SAM" id="MobiDB-lite"/>
    </source>
</evidence>
<feature type="region of interest" description="Disordered" evidence="7">
    <location>
        <begin position="225"/>
        <end position="260"/>
    </location>
</feature>
<organism evidence="10 11">
    <name type="scientific">Stylophora pistillata</name>
    <name type="common">Smooth cauliflower coral</name>
    <dbReference type="NCBI Taxonomy" id="50429"/>
    <lineage>
        <taxon>Eukaryota</taxon>
        <taxon>Metazoa</taxon>
        <taxon>Cnidaria</taxon>
        <taxon>Anthozoa</taxon>
        <taxon>Hexacorallia</taxon>
        <taxon>Scleractinia</taxon>
        <taxon>Astrocoeniina</taxon>
        <taxon>Pocilloporidae</taxon>
        <taxon>Stylophora</taxon>
    </lineage>
</organism>
<keyword evidence="3" id="KW-0862">Zinc</keyword>
<dbReference type="Pfam" id="PF00078">
    <property type="entry name" value="RVT_1"/>
    <property type="match status" value="1"/>
</dbReference>
<evidence type="ECO:0000259" key="8">
    <source>
        <dbReference type="PROSITE" id="PS50878"/>
    </source>
</evidence>
<keyword evidence="10" id="KW-0548">Nucleotidyltransferase</keyword>
<dbReference type="SUPFAM" id="SSF57716">
    <property type="entry name" value="Glucocorticoid receptor-like (DNA-binding domain)"/>
    <property type="match status" value="1"/>
</dbReference>
<dbReference type="InterPro" id="IPR006612">
    <property type="entry name" value="THAP_Znf"/>
</dbReference>
<evidence type="ECO:0000256" key="1">
    <source>
        <dbReference type="ARBA" id="ARBA00022723"/>
    </source>
</evidence>
<feature type="domain" description="Reverse transcriptase" evidence="8">
    <location>
        <begin position="615"/>
        <end position="822"/>
    </location>
</feature>
<sequence>MPKYVSCCVPLCTNNFRNSFGLTFYRIPKDENIRREYVRLLRNDNLKIESDSTRVCSAHWTGGTKLSRTHLPSIFPWSKKEEERQILSRTESTTNTASKKRKVDLGSSIEIDEGTLIEIDHEESIPASFCDAATQTEMTVEMLDRMEAELKEMREEKERLARERDELSRELKRLQHVTKNQKFDIVKFKDSPEDVEFYTGLPHWDALMLLYDLDSLRRALVPPHADENYKDDDEEATLEPVEAEETLAYQDRRQRRGRASSDSITMFKSIPIAPETGNSLTDGLKNLNGGRLLLDDTTADRDVFKLPDFALSDIAADIAITAKNDRKKGVGGVMVYISSKLTCKRLALEKSYKTIESIAIDIRIDKRNMESLSMAPSHVGEIFDEIYDQAYYWSTSLENVVDEQLPLKNLRVHDNDVPYMITGWKQAMRAKRIATVKYKNNPTHENWENKKKCTNEATRQRRLAIKEHWRQKADDLKVNPKDFFKTFRQFLSTKGHKGDIEIHLRNDGDVVEKDKSRVADVFADYFAAIAHGIEGDKSKLDSMEDFKEHPSVVAIANNIRNKQQYDIEPINNAHVERTLEKLNERKVTGYNGIQPKMMKIEAAQLSSSLAILFNSCINNRKWPFQWKRGDWIPTFKRDDAQAINNYRPITVLPCVDKVFKQLLGKQISDRFESQLADCQSAYRKHRSCETTLVGLLEDWKKSKDEGMSVSILSTDMSKAFDSVHRLLLLSKLKSHGFNDSLVNMLNSYLSDRYNRVRLGSFATSAWKSVVRGCPQGSSLGPLIWNIFQNDLEYNIDANISMYVDDHEKYIKEAKESAHSIPS</sequence>
<keyword evidence="4 5" id="KW-0238">DNA-binding</keyword>
<evidence type="ECO:0000313" key="10">
    <source>
        <dbReference type="EMBL" id="PFX16117.1"/>
    </source>
</evidence>
<dbReference type="PROSITE" id="PS50950">
    <property type="entry name" value="ZF_THAP"/>
    <property type="match status" value="1"/>
</dbReference>
<dbReference type="PROSITE" id="PS50878">
    <property type="entry name" value="RT_POL"/>
    <property type="match status" value="1"/>
</dbReference>
<dbReference type="GO" id="GO:0003677">
    <property type="term" value="F:DNA binding"/>
    <property type="evidence" value="ECO:0007669"/>
    <property type="project" value="UniProtKB-UniRule"/>
</dbReference>
<comment type="caution">
    <text evidence="10">The sequence shown here is derived from an EMBL/GenBank/DDBJ whole genome shotgun (WGS) entry which is preliminary data.</text>
</comment>
<accession>A0A2B4RID0</accession>
<feature type="domain" description="THAP-type" evidence="9">
    <location>
        <begin position="1"/>
        <end position="75"/>
    </location>
</feature>
<proteinExistence type="predicted"/>
<feature type="compositionally biased region" description="Acidic residues" evidence="7">
    <location>
        <begin position="229"/>
        <end position="245"/>
    </location>
</feature>
<dbReference type="GO" id="GO:0008270">
    <property type="term" value="F:zinc ion binding"/>
    <property type="evidence" value="ECO:0007669"/>
    <property type="project" value="UniProtKB-KW"/>
</dbReference>
<evidence type="ECO:0000256" key="5">
    <source>
        <dbReference type="PROSITE-ProRule" id="PRU00309"/>
    </source>
</evidence>
<keyword evidence="11" id="KW-1185">Reference proteome</keyword>
<evidence type="ECO:0000259" key="9">
    <source>
        <dbReference type="PROSITE" id="PS50950"/>
    </source>
</evidence>
<name>A0A2B4RID0_STYPI</name>
<dbReference type="SMART" id="SM00980">
    <property type="entry name" value="THAP"/>
    <property type="match status" value="1"/>
</dbReference>
<dbReference type="Proteomes" id="UP000225706">
    <property type="component" value="Unassembled WGS sequence"/>
</dbReference>
<keyword evidence="1" id="KW-0479">Metal-binding</keyword>
<dbReference type="Pfam" id="PF05485">
    <property type="entry name" value="THAP"/>
    <property type="match status" value="1"/>
</dbReference>
<dbReference type="InterPro" id="IPR000477">
    <property type="entry name" value="RT_dom"/>
</dbReference>
<dbReference type="AlphaFoldDB" id="A0A2B4RID0"/>
<evidence type="ECO:0000256" key="6">
    <source>
        <dbReference type="SAM" id="Coils"/>
    </source>
</evidence>
<keyword evidence="2 5" id="KW-0863">Zinc-finger</keyword>
<keyword evidence="10" id="KW-0695">RNA-directed DNA polymerase</keyword>
<evidence type="ECO:0000256" key="2">
    <source>
        <dbReference type="ARBA" id="ARBA00022771"/>
    </source>
</evidence>
<evidence type="ECO:0000313" key="11">
    <source>
        <dbReference type="Proteomes" id="UP000225706"/>
    </source>
</evidence>
<gene>
    <name evidence="10" type="ORF">AWC38_SpisGene19630</name>
</gene>
<protein>
    <submittedName>
        <fullName evidence="10">Putative RNA-directed DNA polymerase from transposon X-element</fullName>
    </submittedName>
</protein>
<feature type="coiled-coil region" evidence="6">
    <location>
        <begin position="136"/>
        <end position="180"/>
    </location>
</feature>